<name>A0A9D3UQ11_9ROSI</name>
<comment type="caution">
    <text evidence="6">The sequence shown here is derived from an EMBL/GenBank/DDBJ whole genome shotgun (WGS) entry which is preliminary data.</text>
</comment>
<reference evidence="6 7" key="1">
    <citation type="journal article" date="2021" name="Plant Biotechnol. J.">
        <title>Multi-omics assisted identification of the key and species-specific regulatory components of drought-tolerant mechanisms in Gossypium stocksii.</title>
        <authorList>
            <person name="Yu D."/>
            <person name="Ke L."/>
            <person name="Zhang D."/>
            <person name="Wu Y."/>
            <person name="Sun Y."/>
            <person name="Mei J."/>
            <person name="Sun J."/>
            <person name="Sun Y."/>
        </authorList>
    </citation>
    <scope>NUCLEOTIDE SEQUENCE [LARGE SCALE GENOMIC DNA]</scope>
    <source>
        <strain evidence="7">cv. E1</strain>
        <tissue evidence="6">Leaf</tissue>
    </source>
</reference>
<dbReference type="Proteomes" id="UP000828251">
    <property type="component" value="Unassembled WGS sequence"/>
</dbReference>
<keyword evidence="5" id="KW-0732">Signal</keyword>
<evidence type="ECO:0000313" key="6">
    <source>
        <dbReference type="EMBL" id="KAH1055040.1"/>
    </source>
</evidence>
<feature type="signal peptide" evidence="5">
    <location>
        <begin position="1"/>
        <end position="24"/>
    </location>
</feature>
<gene>
    <name evidence="6" type="ORF">J1N35_033105</name>
</gene>
<evidence type="ECO:0000256" key="1">
    <source>
        <dbReference type="ARBA" id="ARBA00008668"/>
    </source>
</evidence>
<dbReference type="GO" id="GO:0016788">
    <property type="term" value="F:hydrolase activity, acting on ester bonds"/>
    <property type="evidence" value="ECO:0007669"/>
    <property type="project" value="InterPro"/>
</dbReference>
<dbReference type="Gene3D" id="3.40.50.1110">
    <property type="entry name" value="SGNH hydrolase"/>
    <property type="match status" value="2"/>
</dbReference>
<feature type="chain" id="PRO_5039569630" description="GDSL esterase/lipase At4g16230-like" evidence="5">
    <location>
        <begin position="25"/>
        <end position="673"/>
    </location>
</feature>
<evidence type="ECO:0000256" key="3">
    <source>
        <dbReference type="ARBA" id="ARBA00022963"/>
    </source>
</evidence>
<dbReference type="InterPro" id="IPR035669">
    <property type="entry name" value="SGNH_plant_lipase-like"/>
</dbReference>
<dbReference type="FunFam" id="3.40.50.1110:FF:000003">
    <property type="entry name" value="GDSL esterase/lipase APG"/>
    <property type="match status" value="2"/>
</dbReference>
<dbReference type="InterPro" id="IPR036514">
    <property type="entry name" value="SGNH_hydro_sf"/>
</dbReference>
<evidence type="ECO:0000256" key="2">
    <source>
        <dbReference type="ARBA" id="ARBA00022801"/>
    </source>
</evidence>
<dbReference type="GO" id="GO:0016042">
    <property type="term" value="P:lipid catabolic process"/>
    <property type="evidence" value="ECO:0007669"/>
    <property type="project" value="UniProtKB-KW"/>
</dbReference>
<dbReference type="Pfam" id="PF00657">
    <property type="entry name" value="Lipase_GDSL"/>
    <property type="match status" value="2"/>
</dbReference>
<dbReference type="OrthoDB" id="1600564at2759"/>
<evidence type="ECO:0000256" key="5">
    <source>
        <dbReference type="SAM" id="SignalP"/>
    </source>
</evidence>
<dbReference type="InterPro" id="IPR051058">
    <property type="entry name" value="GDSL_Est/Lipase"/>
</dbReference>
<evidence type="ECO:0000313" key="7">
    <source>
        <dbReference type="Proteomes" id="UP000828251"/>
    </source>
</evidence>
<sequence length="673" mass="74333">MGTIWNKLMTICLVIEIIANHLRAPTICFAHNITAFFVFGDSLVEVGNNNYINTLAKPVFPNGIDFPKGTPSEEELGFKDYAPPFLAPNTNGDMILKGVNYASSGSGILQSSGLIFGGRICMDKQVDYFAKTRQDIISRIGAPAAQALLRNSLYFVMIGSNDIIFGEYSLALDFNHYVDGVVSKFKSQLTTLYNLDARKIVVLSSLKVGCMPFEIDIHFCAQDCVSSLNKLAKLYNSKLKSLLEDLTNNLSGSTFVYADYYAVTEDLINNYRSYGFEKANQACCALIGRHGGLFPCLPVCRICPDRTHPQMGTIRNKLIIICSILSHILAKHIGFAHNISAFFVFGDSLVEVGNNYYINTLAKPAYPNGIDFPKGTPSGRYTNSRTIADVVGKFLQNSFEIGFKDYAPPFLAPNTTGDMILKGVNYASSGAGILQATGAVFGERISMDKQVDYFAKTRQDIISRIGATAAQALLRNSLYFLGIGANDILFGEFRTVLGTNNYVDEIISMFKSQLTRLYNLDARKIAVLNAPKVGLIPFERDVHLCGQPCLSLLNRMAMLYNSKLKNLLEDLTENLPGSTFIYLDYYAITEDIINNYRSYGFENDDHACCEVIGPHGGLIPCISSSRVCTDRSKYIFWDPFHPTDSAVVIGAKYVLDGGLEYVSPINIRQLVNS</sequence>
<dbReference type="CDD" id="cd01837">
    <property type="entry name" value="SGNH_plant_lipase_like"/>
    <property type="match status" value="2"/>
</dbReference>
<keyword evidence="3" id="KW-0442">Lipid degradation</keyword>
<proteinExistence type="inferred from homology"/>
<comment type="similarity">
    <text evidence="1">Belongs to the 'GDSL' lipolytic enzyme family.</text>
</comment>
<accession>A0A9D3UQ11</accession>
<protein>
    <recommendedName>
        <fullName evidence="8">GDSL esterase/lipase At4g16230-like</fullName>
    </recommendedName>
</protein>
<dbReference type="SUPFAM" id="SSF52266">
    <property type="entry name" value="SGNH hydrolase"/>
    <property type="match status" value="2"/>
</dbReference>
<keyword evidence="2" id="KW-0378">Hydrolase</keyword>
<evidence type="ECO:0008006" key="8">
    <source>
        <dbReference type="Google" id="ProtNLM"/>
    </source>
</evidence>
<dbReference type="PANTHER" id="PTHR45648">
    <property type="entry name" value="GDSL LIPASE/ACYLHYDROLASE FAMILY PROTEIN (AFU_ORTHOLOGUE AFUA_4G14700)"/>
    <property type="match status" value="1"/>
</dbReference>
<organism evidence="6 7">
    <name type="scientific">Gossypium stocksii</name>
    <dbReference type="NCBI Taxonomy" id="47602"/>
    <lineage>
        <taxon>Eukaryota</taxon>
        <taxon>Viridiplantae</taxon>
        <taxon>Streptophyta</taxon>
        <taxon>Embryophyta</taxon>
        <taxon>Tracheophyta</taxon>
        <taxon>Spermatophyta</taxon>
        <taxon>Magnoliopsida</taxon>
        <taxon>eudicotyledons</taxon>
        <taxon>Gunneridae</taxon>
        <taxon>Pentapetalae</taxon>
        <taxon>rosids</taxon>
        <taxon>malvids</taxon>
        <taxon>Malvales</taxon>
        <taxon>Malvaceae</taxon>
        <taxon>Malvoideae</taxon>
        <taxon>Gossypium</taxon>
    </lineage>
</organism>
<dbReference type="InterPro" id="IPR001087">
    <property type="entry name" value="GDSL"/>
</dbReference>
<keyword evidence="7" id="KW-1185">Reference proteome</keyword>
<evidence type="ECO:0000256" key="4">
    <source>
        <dbReference type="ARBA" id="ARBA00023098"/>
    </source>
</evidence>
<keyword evidence="4" id="KW-0443">Lipid metabolism</keyword>
<dbReference type="PANTHER" id="PTHR45648:SF9">
    <property type="entry name" value="PROLINE-RICH PROTEIN APG, PUTATIVE-RELATED"/>
    <property type="match status" value="1"/>
</dbReference>
<dbReference type="AlphaFoldDB" id="A0A9D3UQ11"/>
<dbReference type="EMBL" id="JAIQCV010000010">
    <property type="protein sequence ID" value="KAH1055040.1"/>
    <property type="molecule type" value="Genomic_DNA"/>
</dbReference>